<keyword evidence="1 4" id="KW-0349">Heme</keyword>
<name>A0A1Q9GLS0_9GAMM</name>
<dbReference type="PROSITE" id="PS51007">
    <property type="entry name" value="CYTC"/>
    <property type="match status" value="1"/>
</dbReference>
<dbReference type="Proteomes" id="UP000186905">
    <property type="component" value="Unassembled WGS sequence"/>
</dbReference>
<keyword evidence="2 4" id="KW-0479">Metal-binding</keyword>
<accession>A0A1Q9GLS0</accession>
<dbReference type="Gene3D" id="1.10.760.10">
    <property type="entry name" value="Cytochrome c-like domain"/>
    <property type="match status" value="1"/>
</dbReference>
<feature type="signal peptide" evidence="5">
    <location>
        <begin position="1"/>
        <end position="17"/>
    </location>
</feature>
<dbReference type="GO" id="GO:0009055">
    <property type="term" value="F:electron transfer activity"/>
    <property type="evidence" value="ECO:0007669"/>
    <property type="project" value="InterPro"/>
</dbReference>
<proteinExistence type="predicted"/>
<keyword evidence="3 4" id="KW-0408">Iron</keyword>
<comment type="caution">
    <text evidence="7">The sequence shown here is derived from an EMBL/GenBank/DDBJ whole genome shotgun (WGS) entry which is preliminary data.</text>
</comment>
<evidence type="ECO:0000256" key="3">
    <source>
        <dbReference type="ARBA" id="ARBA00023004"/>
    </source>
</evidence>
<evidence type="ECO:0000313" key="7">
    <source>
        <dbReference type="EMBL" id="OLQ75427.1"/>
    </source>
</evidence>
<keyword evidence="8" id="KW-1185">Reference proteome</keyword>
<dbReference type="OrthoDB" id="9811281at2"/>
<dbReference type="AlphaFoldDB" id="A0A1Q9GLS0"/>
<dbReference type="Pfam" id="PF13442">
    <property type="entry name" value="Cytochrome_CBB3"/>
    <property type="match status" value="1"/>
</dbReference>
<keyword evidence="5" id="KW-0732">Signal</keyword>
<evidence type="ECO:0000256" key="4">
    <source>
        <dbReference type="PROSITE-ProRule" id="PRU00433"/>
    </source>
</evidence>
<dbReference type="GO" id="GO:0020037">
    <property type="term" value="F:heme binding"/>
    <property type="evidence" value="ECO:0007669"/>
    <property type="project" value="InterPro"/>
</dbReference>
<evidence type="ECO:0000256" key="2">
    <source>
        <dbReference type="ARBA" id="ARBA00022723"/>
    </source>
</evidence>
<sequence>MKKLLAGLVLVSMSALVGFSILQKTDYSTADVNNGKEKYLTYCLSCHGELGHGNGVAAATLSEKPSNIYKKVTSPFEFESELYSTVMNGNEGMPAWGAILSTNDVRDIFGYIIEANNT</sequence>
<feature type="domain" description="Cytochrome c" evidence="6">
    <location>
        <begin position="30"/>
        <end position="116"/>
    </location>
</feature>
<evidence type="ECO:0000313" key="8">
    <source>
        <dbReference type="Proteomes" id="UP000186905"/>
    </source>
</evidence>
<organism evidence="7 8">
    <name type="scientific">Photobacterium proteolyticum</name>
    <dbReference type="NCBI Taxonomy" id="1903952"/>
    <lineage>
        <taxon>Bacteria</taxon>
        <taxon>Pseudomonadati</taxon>
        <taxon>Pseudomonadota</taxon>
        <taxon>Gammaproteobacteria</taxon>
        <taxon>Vibrionales</taxon>
        <taxon>Vibrionaceae</taxon>
        <taxon>Photobacterium</taxon>
    </lineage>
</organism>
<dbReference type="EMBL" id="MJIL01000075">
    <property type="protein sequence ID" value="OLQ75427.1"/>
    <property type="molecule type" value="Genomic_DNA"/>
</dbReference>
<evidence type="ECO:0000256" key="1">
    <source>
        <dbReference type="ARBA" id="ARBA00022617"/>
    </source>
</evidence>
<dbReference type="InterPro" id="IPR036909">
    <property type="entry name" value="Cyt_c-like_dom_sf"/>
</dbReference>
<feature type="chain" id="PRO_5012389932" description="Cytochrome c domain-containing protein" evidence="5">
    <location>
        <begin position="18"/>
        <end position="118"/>
    </location>
</feature>
<dbReference type="STRING" id="1903952.BIT28_22580"/>
<protein>
    <recommendedName>
        <fullName evidence="6">Cytochrome c domain-containing protein</fullName>
    </recommendedName>
</protein>
<dbReference type="RefSeq" id="WP_075764381.1">
    <property type="nucleotide sequence ID" value="NZ_MJIL01000075.1"/>
</dbReference>
<evidence type="ECO:0000256" key="5">
    <source>
        <dbReference type="SAM" id="SignalP"/>
    </source>
</evidence>
<dbReference type="GO" id="GO:0046872">
    <property type="term" value="F:metal ion binding"/>
    <property type="evidence" value="ECO:0007669"/>
    <property type="project" value="UniProtKB-KW"/>
</dbReference>
<gene>
    <name evidence="7" type="ORF">BIT28_22580</name>
</gene>
<reference evidence="7 8" key="1">
    <citation type="submission" date="2016-09" db="EMBL/GenBank/DDBJ databases">
        <title>Photobacterium proteolyticum sp. nov. a protease producing bacterium isolated from ocean sediments of Laizhou Bay.</title>
        <authorList>
            <person name="Li Y."/>
        </authorList>
    </citation>
    <scope>NUCLEOTIDE SEQUENCE [LARGE SCALE GENOMIC DNA]</scope>
    <source>
        <strain evidence="7 8">13-12</strain>
    </source>
</reference>
<dbReference type="InterPro" id="IPR009056">
    <property type="entry name" value="Cyt_c-like_dom"/>
</dbReference>
<evidence type="ECO:0000259" key="6">
    <source>
        <dbReference type="PROSITE" id="PS51007"/>
    </source>
</evidence>
<dbReference type="SUPFAM" id="SSF46626">
    <property type="entry name" value="Cytochrome c"/>
    <property type="match status" value="1"/>
</dbReference>